<comment type="caution">
    <text evidence="3">The sequence shown here is derived from an EMBL/GenBank/DDBJ whole genome shotgun (WGS) entry which is preliminary data.</text>
</comment>
<name>A0ABR3FDH3_9AGAR</name>
<feature type="compositionally biased region" description="Basic residues" evidence="1">
    <location>
        <begin position="81"/>
        <end position="91"/>
    </location>
</feature>
<dbReference type="Proteomes" id="UP001465976">
    <property type="component" value="Unassembled WGS sequence"/>
</dbReference>
<feature type="compositionally biased region" description="Basic and acidic residues" evidence="1">
    <location>
        <begin position="48"/>
        <end position="61"/>
    </location>
</feature>
<proteinExistence type="predicted"/>
<keyword evidence="2" id="KW-0472">Membrane</keyword>
<keyword evidence="2" id="KW-0812">Transmembrane</keyword>
<organism evidence="3 4">
    <name type="scientific">Marasmius crinis-equi</name>
    <dbReference type="NCBI Taxonomy" id="585013"/>
    <lineage>
        <taxon>Eukaryota</taxon>
        <taxon>Fungi</taxon>
        <taxon>Dikarya</taxon>
        <taxon>Basidiomycota</taxon>
        <taxon>Agaricomycotina</taxon>
        <taxon>Agaricomycetes</taxon>
        <taxon>Agaricomycetidae</taxon>
        <taxon>Agaricales</taxon>
        <taxon>Marasmiineae</taxon>
        <taxon>Marasmiaceae</taxon>
        <taxon>Marasmius</taxon>
    </lineage>
</organism>
<protein>
    <submittedName>
        <fullName evidence="3">Uncharacterized protein</fullName>
    </submittedName>
</protein>
<sequence>MQTTNGDNSARGSKDLWATFTQELNQNVDWAGGTSYWSDSPVESRGGVYDRVDKEDVKHDIWGAWDQGMDGGETRRDSPMKRRAARRHSTRNRTASQPRKRPRQDERVEPPNAGSTSNTPFNLEAEFATEAMAGMLHEGMDFEREGFDMDEEGLVIEEQIDEKSFDAYVAQFLAGNVGFVPIGTFLYVVQGWNKTKREPTVRTSFGIDGLN</sequence>
<dbReference type="EMBL" id="JBAHYK010000514">
    <property type="protein sequence ID" value="KAL0573344.1"/>
    <property type="molecule type" value="Genomic_DNA"/>
</dbReference>
<reference evidence="3 4" key="1">
    <citation type="submission" date="2024-02" db="EMBL/GenBank/DDBJ databases">
        <title>A draft genome for the cacao thread blight pathogen Marasmius crinis-equi.</title>
        <authorList>
            <person name="Cohen S.P."/>
            <person name="Baruah I.K."/>
            <person name="Amoako-Attah I."/>
            <person name="Bukari Y."/>
            <person name="Meinhardt L.W."/>
            <person name="Bailey B.A."/>
        </authorList>
    </citation>
    <scope>NUCLEOTIDE SEQUENCE [LARGE SCALE GENOMIC DNA]</scope>
    <source>
        <strain evidence="3 4">GH-76</strain>
    </source>
</reference>
<gene>
    <name evidence="3" type="ORF">V5O48_008608</name>
</gene>
<keyword evidence="4" id="KW-1185">Reference proteome</keyword>
<feature type="region of interest" description="Disordered" evidence="1">
    <location>
        <begin position="30"/>
        <end position="122"/>
    </location>
</feature>
<accession>A0ABR3FDH3</accession>
<evidence type="ECO:0000256" key="2">
    <source>
        <dbReference type="SAM" id="Phobius"/>
    </source>
</evidence>
<keyword evidence="2" id="KW-1133">Transmembrane helix</keyword>
<evidence type="ECO:0000256" key="1">
    <source>
        <dbReference type="SAM" id="MobiDB-lite"/>
    </source>
</evidence>
<evidence type="ECO:0000313" key="4">
    <source>
        <dbReference type="Proteomes" id="UP001465976"/>
    </source>
</evidence>
<evidence type="ECO:0000313" key="3">
    <source>
        <dbReference type="EMBL" id="KAL0573344.1"/>
    </source>
</evidence>
<feature type="transmembrane region" description="Helical" evidence="2">
    <location>
        <begin position="168"/>
        <end position="189"/>
    </location>
</feature>